<gene>
    <name evidence="1" type="ORF">LCGC14_1198790</name>
</gene>
<evidence type="ECO:0000313" key="1">
    <source>
        <dbReference type="EMBL" id="KKM94386.1"/>
    </source>
</evidence>
<sequence length="118" mass="13316">MNEIIVSSKLHGDFGGEIDELVVATQVRPSSFDVVRGQAEGVMRATLIRSGCTPVARIEWRDGFVPVLDDDGNEIGERPMKFGYAYGDRLSTDRPSKHDIDRFYDEANVFGWEMPHLR</sequence>
<name>A0A0F9M4W8_9ZZZZ</name>
<protein>
    <submittedName>
        <fullName evidence="1">Uncharacterized protein</fullName>
    </submittedName>
</protein>
<reference evidence="1" key="1">
    <citation type="journal article" date="2015" name="Nature">
        <title>Complex archaea that bridge the gap between prokaryotes and eukaryotes.</title>
        <authorList>
            <person name="Spang A."/>
            <person name="Saw J.H."/>
            <person name="Jorgensen S.L."/>
            <person name="Zaremba-Niedzwiedzka K."/>
            <person name="Martijn J."/>
            <person name="Lind A.E."/>
            <person name="van Eijk R."/>
            <person name="Schleper C."/>
            <person name="Guy L."/>
            <person name="Ettema T.J."/>
        </authorList>
    </citation>
    <scope>NUCLEOTIDE SEQUENCE</scope>
</reference>
<organism evidence="1">
    <name type="scientific">marine sediment metagenome</name>
    <dbReference type="NCBI Taxonomy" id="412755"/>
    <lineage>
        <taxon>unclassified sequences</taxon>
        <taxon>metagenomes</taxon>
        <taxon>ecological metagenomes</taxon>
    </lineage>
</organism>
<comment type="caution">
    <text evidence="1">The sequence shown here is derived from an EMBL/GenBank/DDBJ whole genome shotgun (WGS) entry which is preliminary data.</text>
</comment>
<dbReference type="AlphaFoldDB" id="A0A0F9M4W8"/>
<proteinExistence type="predicted"/>
<accession>A0A0F9M4W8</accession>
<dbReference type="EMBL" id="LAZR01006145">
    <property type="protein sequence ID" value="KKM94386.1"/>
    <property type="molecule type" value="Genomic_DNA"/>
</dbReference>